<proteinExistence type="predicted"/>
<evidence type="ECO:0000313" key="2">
    <source>
        <dbReference type="EMBL" id="MBM9432199.1"/>
    </source>
</evidence>
<dbReference type="RefSeq" id="WP_187995833.1">
    <property type="nucleotide sequence ID" value="NZ_JACEXG010000001.1"/>
</dbReference>
<gene>
    <name evidence="2" type="ORF">JVW63_00520</name>
</gene>
<dbReference type="InterPro" id="IPR014729">
    <property type="entry name" value="Rossmann-like_a/b/a_fold"/>
</dbReference>
<reference evidence="3" key="1">
    <citation type="submission" date="2021-02" db="EMBL/GenBank/DDBJ databases">
        <title>Leucobacter sp. CX169.</title>
        <authorList>
            <person name="Cheng Y."/>
        </authorList>
    </citation>
    <scope>NUCLEOTIDE SEQUENCE [LARGE SCALE GENOMIC DNA]</scope>
    <source>
        <strain evidence="3">JY899</strain>
    </source>
</reference>
<dbReference type="CDD" id="cd06259">
    <property type="entry name" value="YdcF-like"/>
    <property type="match status" value="1"/>
</dbReference>
<dbReference type="EMBL" id="JAFFJS010000001">
    <property type="protein sequence ID" value="MBM9432199.1"/>
    <property type="molecule type" value="Genomic_DNA"/>
</dbReference>
<evidence type="ECO:0000259" key="1">
    <source>
        <dbReference type="Pfam" id="PF02698"/>
    </source>
</evidence>
<feature type="domain" description="DUF218" evidence="1">
    <location>
        <begin position="8"/>
        <end position="156"/>
    </location>
</feature>
<dbReference type="Pfam" id="PF02698">
    <property type="entry name" value="DUF218"/>
    <property type="match status" value="1"/>
</dbReference>
<dbReference type="Proteomes" id="UP000705983">
    <property type="component" value="Unassembled WGS sequence"/>
</dbReference>
<dbReference type="PANTHER" id="PTHR30336:SF20">
    <property type="entry name" value="DUF218 DOMAIN-CONTAINING PROTEIN"/>
    <property type="match status" value="1"/>
</dbReference>
<dbReference type="InterPro" id="IPR051599">
    <property type="entry name" value="Cell_Envelope_Assoc"/>
</dbReference>
<comment type="caution">
    <text evidence="2">The sequence shown here is derived from an EMBL/GenBank/DDBJ whole genome shotgun (WGS) entry which is preliminary data.</text>
</comment>
<protein>
    <submittedName>
        <fullName evidence="2">YdcF family protein</fullName>
    </submittedName>
</protein>
<evidence type="ECO:0000313" key="3">
    <source>
        <dbReference type="Proteomes" id="UP000705983"/>
    </source>
</evidence>
<dbReference type="Gene3D" id="3.40.50.620">
    <property type="entry name" value="HUPs"/>
    <property type="match status" value="1"/>
</dbReference>
<name>A0ABS2TC36_9ACTO</name>
<keyword evidence="3" id="KW-1185">Reference proteome</keyword>
<accession>A0ABS2TC36</accession>
<organism evidence="2 3">
    <name type="scientific">Flaviflexus equikiangi</name>
    <dbReference type="NCBI Taxonomy" id="2758573"/>
    <lineage>
        <taxon>Bacteria</taxon>
        <taxon>Bacillati</taxon>
        <taxon>Actinomycetota</taxon>
        <taxon>Actinomycetes</taxon>
        <taxon>Actinomycetales</taxon>
        <taxon>Actinomycetaceae</taxon>
        <taxon>Flaviflexus</taxon>
    </lineage>
</organism>
<dbReference type="PANTHER" id="PTHR30336">
    <property type="entry name" value="INNER MEMBRANE PROTEIN, PROBABLE PERMEASE"/>
    <property type="match status" value="1"/>
</dbReference>
<dbReference type="InterPro" id="IPR003848">
    <property type="entry name" value="DUF218"/>
</dbReference>
<sequence>MPTNTRPIIAVLGSTVSGGTASPALRSRLEAAADQWHLARRHGVLPVVVCLGGIGGEGTEPEAPVMASIMESLGVPRDMLIEEAYSRTTEENLLHLRAMITDPRFPQAWAGKPASLAPDPRVLAYGGDERIPVTLVTSRFHVPRTLLIARHIGFIPRGVGAPDPENRRCWAIMREAGALLLWGARTVRRSLQR</sequence>